<dbReference type="Gene3D" id="3.90.79.10">
    <property type="entry name" value="Nucleoside Triphosphate Pyrophosphohydrolase"/>
    <property type="match status" value="1"/>
</dbReference>
<dbReference type="AlphaFoldDB" id="A0A512IRB9"/>
<gene>
    <name evidence="4" type="primary">rppH</name>
    <name evidence="4" type="synonym">nudH</name>
    <name evidence="6" type="ORF">MHA02_26390</name>
</gene>
<protein>
    <recommendedName>
        <fullName evidence="4">RNA pyrophosphohydrolase</fullName>
        <ecNumber evidence="4">3.6.1.-</ecNumber>
    </recommendedName>
    <alternativeName>
        <fullName evidence="4">(Di)nucleoside polyphosphate hydrolase</fullName>
    </alternativeName>
</protein>
<dbReference type="PANTHER" id="PTHR11839">
    <property type="entry name" value="UDP/ADP-SUGAR PYROPHOSPHATASE"/>
    <property type="match status" value="1"/>
</dbReference>
<evidence type="ECO:0000313" key="7">
    <source>
        <dbReference type="Proteomes" id="UP000321258"/>
    </source>
</evidence>
<keyword evidence="7" id="KW-1185">Reference proteome</keyword>
<comment type="similarity">
    <text evidence="4">Belongs to the Nudix hydrolase family. RppH subfamily.</text>
</comment>
<comment type="cofactor">
    <cofactor evidence="1">
        <name>Mn(2+)</name>
        <dbReference type="ChEBI" id="CHEBI:29035"/>
    </cofactor>
</comment>
<dbReference type="InterPro" id="IPR020476">
    <property type="entry name" value="Nudix_hydrolase"/>
</dbReference>
<evidence type="ECO:0000259" key="5">
    <source>
        <dbReference type="PROSITE" id="PS51462"/>
    </source>
</evidence>
<dbReference type="PROSITE" id="PS00893">
    <property type="entry name" value="NUDIX_BOX"/>
    <property type="match status" value="1"/>
</dbReference>
<evidence type="ECO:0000256" key="3">
    <source>
        <dbReference type="ARBA" id="ARBA00022801"/>
    </source>
</evidence>
<dbReference type="SUPFAM" id="SSF55811">
    <property type="entry name" value="Nudix"/>
    <property type="match status" value="1"/>
</dbReference>
<comment type="function">
    <text evidence="4">Accelerates the degradation of transcripts by removing pyrophosphate from the 5'-end of triphosphorylated RNA, leading to a more labile monophosphorylated state that can stimulate subsequent ribonuclease cleavage.</text>
</comment>
<proteinExistence type="inferred from homology"/>
<dbReference type="PRINTS" id="PR00502">
    <property type="entry name" value="NUDIXFAMILY"/>
</dbReference>
<dbReference type="EC" id="3.6.1.-" evidence="4"/>
<dbReference type="GO" id="GO:0006753">
    <property type="term" value="P:nucleoside phosphate metabolic process"/>
    <property type="evidence" value="ECO:0007669"/>
    <property type="project" value="TreeGrafter"/>
</dbReference>
<dbReference type="InterPro" id="IPR022927">
    <property type="entry name" value="RppH"/>
</dbReference>
<reference evidence="6 7" key="1">
    <citation type="submission" date="2019-07" db="EMBL/GenBank/DDBJ databases">
        <title>Whole genome shotgun sequence of Methylobacterium haplocladii NBRC 107714.</title>
        <authorList>
            <person name="Hosoyama A."/>
            <person name="Uohara A."/>
            <person name="Ohji S."/>
            <person name="Ichikawa N."/>
        </authorList>
    </citation>
    <scope>NUCLEOTIDE SEQUENCE [LARGE SCALE GENOMIC DNA]</scope>
    <source>
        <strain evidence="6 7">NBRC 107714</strain>
    </source>
</reference>
<dbReference type="Proteomes" id="UP000321258">
    <property type="component" value="Unassembled WGS sequence"/>
</dbReference>
<organism evidence="6 7">
    <name type="scientific">Methylobacterium haplocladii</name>
    <dbReference type="NCBI Taxonomy" id="1176176"/>
    <lineage>
        <taxon>Bacteria</taxon>
        <taxon>Pseudomonadati</taxon>
        <taxon>Pseudomonadota</taxon>
        <taxon>Alphaproteobacteria</taxon>
        <taxon>Hyphomicrobiales</taxon>
        <taxon>Methylobacteriaceae</taxon>
        <taxon>Methylobacterium</taxon>
    </lineage>
</organism>
<name>A0A512IRB9_9HYPH</name>
<feature type="short sequence motif" description="Nudix box" evidence="4">
    <location>
        <begin position="94"/>
        <end position="115"/>
    </location>
</feature>
<comment type="caution">
    <text evidence="6">The sequence shown here is derived from an EMBL/GenBank/DDBJ whole genome shotgun (WGS) entry which is preliminary data.</text>
</comment>
<accession>A0A512IRB9</accession>
<dbReference type="GO" id="GO:0019693">
    <property type="term" value="P:ribose phosphate metabolic process"/>
    <property type="evidence" value="ECO:0007669"/>
    <property type="project" value="TreeGrafter"/>
</dbReference>
<dbReference type="PROSITE" id="PS51462">
    <property type="entry name" value="NUDIX"/>
    <property type="match status" value="1"/>
</dbReference>
<dbReference type="Pfam" id="PF00293">
    <property type="entry name" value="NUDIX"/>
    <property type="match status" value="1"/>
</dbReference>
<dbReference type="InterPro" id="IPR020084">
    <property type="entry name" value="NUDIX_hydrolase_CS"/>
</dbReference>
<dbReference type="InterPro" id="IPR015797">
    <property type="entry name" value="NUDIX_hydrolase-like_dom_sf"/>
</dbReference>
<dbReference type="InterPro" id="IPR000086">
    <property type="entry name" value="NUDIX_hydrolase_dom"/>
</dbReference>
<feature type="domain" description="Nudix hydrolase" evidence="5">
    <location>
        <begin position="58"/>
        <end position="209"/>
    </location>
</feature>
<evidence type="ECO:0000256" key="4">
    <source>
        <dbReference type="HAMAP-Rule" id="MF_00298"/>
    </source>
</evidence>
<dbReference type="HAMAP" id="MF_00298">
    <property type="entry name" value="Nudix_RppH"/>
    <property type="match status" value="1"/>
</dbReference>
<evidence type="ECO:0000256" key="1">
    <source>
        <dbReference type="ARBA" id="ARBA00001936"/>
    </source>
</evidence>
<dbReference type="GO" id="GO:0034432">
    <property type="term" value="F:bis(5'-adenosyl)-pentaphosphatase activity"/>
    <property type="evidence" value="ECO:0007669"/>
    <property type="project" value="TreeGrafter"/>
</dbReference>
<comment type="cofactor">
    <cofactor evidence="2">
        <name>Mg(2+)</name>
        <dbReference type="ChEBI" id="CHEBI:18420"/>
    </cofactor>
</comment>
<sequence length="221" mass="24725">MNARTTGLRIVAPAAACEYSKDPAIRRSIRLRPGKRVAYGRVIMTMSAPETRDRREAAYRPCVGIALFNRDGLVFLGQRRGQAAAAQSWQMPQGGIDKGEAPLDAALRELHEETNVSAGSVTLLGQTDGWLTYDLPREVLKRSWKGRYRGQTQKWFAFGFTGDDDEIDIERPAAGTQKPEFDAWRWERLSVTPDLIVSFKRPVYESVVAAFSGHVTWRAPA</sequence>
<comment type="cofactor">
    <cofactor evidence="4">
        <name>a divalent metal cation</name>
        <dbReference type="ChEBI" id="CHEBI:60240"/>
    </cofactor>
</comment>
<evidence type="ECO:0000256" key="2">
    <source>
        <dbReference type="ARBA" id="ARBA00001946"/>
    </source>
</evidence>
<keyword evidence="3 4" id="KW-0378">Hydrolase</keyword>
<dbReference type="GO" id="GO:0008893">
    <property type="term" value="F:guanosine-3',5'-bis(diphosphate) 3'-diphosphatase activity"/>
    <property type="evidence" value="ECO:0007669"/>
    <property type="project" value="TreeGrafter"/>
</dbReference>
<dbReference type="PANTHER" id="PTHR11839:SF22">
    <property type="entry name" value="NUDIX HYDROLASE 26, CHLOROPLASTIC"/>
    <property type="match status" value="1"/>
</dbReference>
<evidence type="ECO:0000313" key="6">
    <source>
        <dbReference type="EMBL" id="GEP00252.1"/>
    </source>
</evidence>
<dbReference type="CDD" id="cd03671">
    <property type="entry name" value="NUDIX_Ap4A_hydrolase_plant_like"/>
    <property type="match status" value="1"/>
</dbReference>
<dbReference type="EMBL" id="BJZT01000028">
    <property type="protein sequence ID" value="GEP00252.1"/>
    <property type="molecule type" value="Genomic_DNA"/>
</dbReference>
<dbReference type="NCBIfam" id="NF001938">
    <property type="entry name" value="PRK00714.1-5"/>
    <property type="match status" value="1"/>
</dbReference>